<dbReference type="STRING" id="39482.ERS852491_01361"/>
<keyword evidence="1" id="KW-0238">DNA-binding</keyword>
<dbReference type="Proteomes" id="UP000095544">
    <property type="component" value="Unassembled WGS sequence"/>
</dbReference>
<dbReference type="PROSITE" id="PS50943">
    <property type="entry name" value="HTH_CROC1"/>
    <property type="match status" value="1"/>
</dbReference>
<protein>
    <submittedName>
        <fullName evidence="3">HTH-type transcriptional regulator immR</fullName>
    </submittedName>
</protein>
<accession>A0A174CHT6</accession>
<dbReference type="AlphaFoldDB" id="A0A174CHT6"/>
<dbReference type="CDD" id="cd00093">
    <property type="entry name" value="HTH_XRE"/>
    <property type="match status" value="1"/>
</dbReference>
<feature type="domain" description="HTH cro/C1-type" evidence="2">
    <location>
        <begin position="7"/>
        <end position="61"/>
    </location>
</feature>
<dbReference type="InterPro" id="IPR010982">
    <property type="entry name" value="Lambda_DNA-bd_dom_sf"/>
</dbReference>
<dbReference type="PANTHER" id="PTHR46558:SF13">
    <property type="entry name" value="HTH-TYPE TRANSCRIPTIONAL REGULATOR IMMR"/>
    <property type="match status" value="1"/>
</dbReference>
<name>A0A174CHT6_9FIRM</name>
<dbReference type="RefSeq" id="WP_055152147.1">
    <property type="nucleotide sequence ID" value="NZ_CYZU01000009.1"/>
</dbReference>
<gene>
    <name evidence="3" type="primary">immR_7</name>
    <name evidence="3" type="ORF">ERS852491_01361</name>
</gene>
<dbReference type="PANTHER" id="PTHR46558">
    <property type="entry name" value="TRACRIPTIONAL REGULATORY PROTEIN-RELATED-RELATED"/>
    <property type="match status" value="1"/>
</dbReference>
<dbReference type="GO" id="GO:0003677">
    <property type="term" value="F:DNA binding"/>
    <property type="evidence" value="ECO:0007669"/>
    <property type="project" value="UniProtKB-KW"/>
</dbReference>
<dbReference type="EMBL" id="CYZU01000009">
    <property type="protein sequence ID" value="CUO12694.1"/>
    <property type="molecule type" value="Genomic_DNA"/>
</dbReference>
<dbReference type="OrthoDB" id="9785138at2"/>
<dbReference type="Gene3D" id="1.10.260.40">
    <property type="entry name" value="lambda repressor-like DNA-binding domains"/>
    <property type="match status" value="1"/>
</dbReference>
<reference evidence="3 4" key="1">
    <citation type="submission" date="2015-09" db="EMBL/GenBank/DDBJ databases">
        <authorList>
            <consortium name="Pathogen Informatics"/>
        </authorList>
    </citation>
    <scope>NUCLEOTIDE SEQUENCE [LARGE SCALE GENOMIC DNA]</scope>
    <source>
        <strain evidence="3 4">2789STDY5834876</strain>
    </source>
</reference>
<evidence type="ECO:0000256" key="1">
    <source>
        <dbReference type="ARBA" id="ARBA00023125"/>
    </source>
</evidence>
<sequence length="175" mass="20192">MTIGEKIRLYRTKANMSQRELGEKLKISQQQIAQYENGTRNPKIETLKKFASFFKVPLLTFTGDDLVYSLESPDPSVESKLIQSKVDAIVNDPNLTNEEKAKMANDLFLQVKILQEQHMSNIEVAMDYISKNTEKKDLLTTYFDLLNDDGQDKALEQLELLTKIPQYWRDDDPEA</sequence>
<dbReference type="SMART" id="SM00530">
    <property type="entry name" value="HTH_XRE"/>
    <property type="match status" value="1"/>
</dbReference>
<proteinExistence type="predicted"/>
<evidence type="ECO:0000313" key="4">
    <source>
        <dbReference type="Proteomes" id="UP000095544"/>
    </source>
</evidence>
<dbReference type="InterPro" id="IPR001387">
    <property type="entry name" value="Cro/C1-type_HTH"/>
</dbReference>
<evidence type="ECO:0000313" key="3">
    <source>
        <dbReference type="EMBL" id="CUO12694.1"/>
    </source>
</evidence>
<dbReference type="SUPFAM" id="SSF47413">
    <property type="entry name" value="lambda repressor-like DNA-binding domains"/>
    <property type="match status" value="1"/>
</dbReference>
<dbReference type="Pfam" id="PF01381">
    <property type="entry name" value="HTH_3"/>
    <property type="match status" value="1"/>
</dbReference>
<evidence type="ECO:0000259" key="2">
    <source>
        <dbReference type="PROSITE" id="PS50943"/>
    </source>
</evidence>
<organism evidence="3 4">
    <name type="scientific">Faecalicatena contorta</name>
    <dbReference type="NCBI Taxonomy" id="39482"/>
    <lineage>
        <taxon>Bacteria</taxon>
        <taxon>Bacillati</taxon>
        <taxon>Bacillota</taxon>
        <taxon>Clostridia</taxon>
        <taxon>Lachnospirales</taxon>
        <taxon>Lachnospiraceae</taxon>
        <taxon>Faecalicatena</taxon>
    </lineage>
</organism>